<keyword evidence="4" id="KW-1185">Reference proteome</keyword>
<name>A0A5C1QQ18_9SPIO</name>
<dbReference type="SMART" id="SM00267">
    <property type="entry name" value="GGDEF"/>
    <property type="match status" value="1"/>
</dbReference>
<dbReference type="Gene3D" id="3.10.580.10">
    <property type="entry name" value="CBS-domain"/>
    <property type="match status" value="1"/>
</dbReference>
<evidence type="ECO:0000259" key="2">
    <source>
        <dbReference type="PROSITE" id="PS50887"/>
    </source>
</evidence>
<dbReference type="Pfam" id="PF00990">
    <property type="entry name" value="GGDEF"/>
    <property type="match status" value="1"/>
</dbReference>
<sequence length="603" mass="68760">MLLMSGLLERKAPMTEDWKEICENLDYAFQPIVNCYTGDVFAYEALLRNWENCGFASIFDVFDQSFADRTLYAVDLELRKKAIEKFCTIEGSGAKALFYNLDNRVLEMPDYSPGNTQGILSSLGIAQSNFYFELSERHEFNSYSETIQILNQYKRQNFRIAIDDYGSGYSGLQLLYHSEPDIIKIDRFFIAGVHKDQKKKLFAENIVNMSHLMGIKVVAEGIETEQELDFCREIGCDYLQGFLIAHPEREIQNLHSTYILNNDNSHFGKRKGENQSQLIEERLTAIAPVKLEDEGVSILKRFHKDSSIRLLPVVSDKNEPLGIIREKDLKQYVYSPFGISLFQHHFNNMGIETFVTKIPMAEVNNSLEKILDISAAYKRSEGILITRNGTYLGFLDPSDLIQLLYEQKLAFARDQNPLTELPGNYTIHKNLAAVLEKGEPGQRIVFFDFNHFKPFNDTYGFRMGDRLIILFTEILKKVFNLDKDFIGHVGGDDFLIIQSDVQGDDSCKQVKQAQASFAEGALAYYSDEHRLKGSLQARNRKGQWESYSLISVSAAVLDVKAPGSTTLDQLNSLLSDLKKQAKSRQNHFARLELNQSMSDLKPS</sequence>
<dbReference type="PROSITE" id="PS50887">
    <property type="entry name" value="GGDEF"/>
    <property type="match status" value="1"/>
</dbReference>
<dbReference type="SMART" id="SM00052">
    <property type="entry name" value="EAL"/>
    <property type="match status" value="1"/>
</dbReference>
<dbReference type="InterPro" id="IPR029787">
    <property type="entry name" value="Nucleotide_cyclase"/>
</dbReference>
<dbReference type="Gene3D" id="3.30.70.270">
    <property type="match status" value="1"/>
</dbReference>
<dbReference type="CDD" id="cd01948">
    <property type="entry name" value="EAL"/>
    <property type="match status" value="1"/>
</dbReference>
<dbReference type="InterPro" id="IPR046342">
    <property type="entry name" value="CBS_dom_sf"/>
</dbReference>
<dbReference type="GO" id="GO:0071111">
    <property type="term" value="F:cyclic-guanylate-specific phosphodiesterase activity"/>
    <property type="evidence" value="ECO:0007669"/>
    <property type="project" value="InterPro"/>
</dbReference>
<dbReference type="Gene3D" id="3.20.20.450">
    <property type="entry name" value="EAL domain"/>
    <property type="match status" value="1"/>
</dbReference>
<reference evidence="3 4" key="1">
    <citation type="submission" date="2019-02" db="EMBL/GenBank/DDBJ databases">
        <title>Complete Genome Sequence and Methylome Analysis of free living Spirochaetas.</title>
        <authorList>
            <person name="Fomenkov A."/>
            <person name="Dubinina G."/>
            <person name="Leshcheva N."/>
            <person name="Mikheeva N."/>
            <person name="Grabovich M."/>
            <person name="Vincze T."/>
            <person name="Roberts R.J."/>
        </authorList>
    </citation>
    <scope>NUCLEOTIDE SEQUENCE [LARGE SCALE GENOMIC DNA]</scope>
    <source>
        <strain evidence="3 4">K2</strain>
    </source>
</reference>
<dbReference type="PANTHER" id="PTHR33121">
    <property type="entry name" value="CYCLIC DI-GMP PHOSPHODIESTERASE PDEF"/>
    <property type="match status" value="1"/>
</dbReference>
<dbReference type="InterPro" id="IPR050706">
    <property type="entry name" value="Cyclic-di-GMP_PDE-like"/>
</dbReference>
<dbReference type="InterPro" id="IPR043128">
    <property type="entry name" value="Rev_trsase/Diguanyl_cyclase"/>
</dbReference>
<feature type="domain" description="GGDEF" evidence="2">
    <location>
        <begin position="440"/>
        <end position="593"/>
    </location>
</feature>
<accession>A0A5C1QQ18</accession>
<dbReference type="SUPFAM" id="SSF141868">
    <property type="entry name" value="EAL domain-like"/>
    <property type="match status" value="1"/>
</dbReference>
<dbReference type="InterPro" id="IPR000644">
    <property type="entry name" value="CBS_dom"/>
</dbReference>
<dbReference type="KEGG" id="ock:EXM22_17485"/>
<organism evidence="3 4">
    <name type="scientific">Oceanispirochaeta crateris</name>
    <dbReference type="NCBI Taxonomy" id="2518645"/>
    <lineage>
        <taxon>Bacteria</taxon>
        <taxon>Pseudomonadati</taxon>
        <taxon>Spirochaetota</taxon>
        <taxon>Spirochaetia</taxon>
        <taxon>Spirochaetales</taxon>
        <taxon>Spirochaetaceae</taxon>
        <taxon>Oceanispirochaeta</taxon>
    </lineage>
</organism>
<protein>
    <submittedName>
        <fullName evidence="3">GGDEF domain-containing protein</fullName>
    </submittedName>
</protein>
<dbReference type="AlphaFoldDB" id="A0A5C1QQ18"/>
<evidence type="ECO:0000313" key="4">
    <source>
        <dbReference type="Proteomes" id="UP000324209"/>
    </source>
</evidence>
<dbReference type="PANTHER" id="PTHR33121:SF76">
    <property type="entry name" value="SIGNALING PROTEIN"/>
    <property type="match status" value="1"/>
</dbReference>
<dbReference type="SUPFAM" id="SSF54631">
    <property type="entry name" value="CBS-domain pair"/>
    <property type="match status" value="1"/>
</dbReference>
<feature type="domain" description="EAL" evidence="1">
    <location>
        <begin position="7"/>
        <end position="261"/>
    </location>
</feature>
<dbReference type="OrthoDB" id="366324at2"/>
<dbReference type="NCBIfam" id="TIGR00254">
    <property type="entry name" value="GGDEF"/>
    <property type="match status" value="1"/>
</dbReference>
<dbReference type="EMBL" id="CP036150">
    <property type="protein sequence ID" value="QEN09691.1"/>
    <property type="molecule type" value="Genomic_DNA"/>
</dbReference>
<dbReference type="InterPro" id="IPR001633">
    <property type="entry name" value="EAL_dom"/>
</dbReference>
<proteinExistence type="predicted"/>
<dbReference type="Pfam" id="PF00571">
    <property type="entry name" value="CBS"/>
    <property type="match status" value="1"/>
</dbReference>
<evidence type="ECO:0000313" key="3">
    <source>
        <dbReference type="EMBL" id="QEN09691.1"/>
    </source>
</evidence>
<dbReference type="PROSITE" id="PS50883">
    <property type="entry name" value="EAL"/>
    <property type="match status" value="1"/>
</dbReference>
<dbReference type="Proteomes" id="UP000324209">
    <property type="component" value="Chromosome"/>
</dbReference>
<gene>
    <name evidence="3" type="ORF">EXM22_17485</name>
</gene>
<dbReference type="SUPFAM" id="SSF55073">
    <property type="entry name" value="Nucleotide cyclase"/>
    <property type="match status" value="1"/>
</dbReference>
<dbReference type="RefSeq" id="WP_149487764.1">
    <property type="nucleotide sequence ID" value="NZ_CP036150.1"/>
</dbReference>
<evidence type="ECO:0000259" key="1">
    <source>
        <dbReference type="PROSITE" id="PS50883"/>
    </source>
</evidence>
<dbReference type="Pfam" id="PF00563">
    <property type="entry name" value="EAL"/>
    <property type="match status" value="1"/>
</dbReference>
<dbReference type="InterPro" id="IPR035919">
    <property type="entry name" value="EAL_sf"/>
</dbReference>
<dbReference type="InterPro" id="IPR000160">
    <property type="entry name" value="GGDEF_dom"/>
</dbReference>